<feature type="domain" description="DUF6534" evidence="2">
    <location>
        <begin position="18"/>
        <end position="104"/>
    </location>
</feature>
<organism evidence="3 4">
    <name type="scientific">Phanerochaete sordida</name>
    <dbReference type="NCBI Taxonomy" id="48140"/>
    <lineage>
        <taxon>Eukaryota</taxon>
        <taxon>Fungi</taxon>
        <taxon>Dikarya</taxon>
        <taxon>Basidiomycota</taxon>
        <taxon>Agaricomycotina</taxon>
        <taxon>Agaricomycetes</taxon>
        <taxon>Polyporales</taxon>
        <taxon>Phanerochaetaceae</taxon>
        <taxon>Phanerochaete</taxon>
    </lineage>
</organism>
<dbReference type="Proteomes" id="UP000703269">
    <property type="component" value="Unassembled WGS sequence"/>
</dbReference>
<feature type="transmembrane region" description="Helical" evidence="1">
    <location>
        <begin position="51"/>
        <end position="73"/>
    </location>
</feature>
<reference evidence="3 4" key="1">
    <citation type="submission" date="2021-08" db="EMBL/GenBank/DDBJ databases">
        <title>Draft Genome Sequence of Phanerochaete sordida strain YK-624.</title>
        <authorList>
            <person name="Mori T."/>
            <person name="Dohra H."/>
            <person name="Suzuki T."/>
            <person name="Kawagishi H."/>
            <person name="Hirai H."/>
        </authorList>
    </citation>
    <scope>NUCLEOTIDE SEQUENCE [LARGE SCALE GENOMIC DNA]</scope>
    <source>
        <strain evidence="3 4">YK-624</strain>
    </source>
</reference>
<comment type="caution">
    <text evidence="3">The sequence shown here is derived from an EMBL/GenBank/DDBJ whole genome shotgun (WGS) entry which is preliminary data.</text>
</comment>
<dbReference type="EMBL" id="BPQB01000017">
    <property type="protein sequence ID" value="GJE90578.1"/>
    <property type="molecule type" value="Genomic_DNA"/>
</dbReference>
<evidence type="ECO:0000313" key="3">
    <source>
        <dbReference type="EMBL" id="GJE90578.1"/>
    </source>
</evidence>
<dbReference type="InterPro" id="IPR045339">
    <property type="entry name" value="DUF6534"/>
</dbReference>
<keyword evidence="1" id="KW-1133">Transmembrane helix</keyword>
<evidence type="ECO:0000259" key="2">
    <source>
        <dbReference type="Pfam" id="PF20152"/>
    </source>
</evidence>
<protein>
    <recommendedName>
        <fullName evidence="2">DUF6534 domain-containing protein</fullName>
    </recommendedName>
</protein>
<dbReference type="AlphaFoldDB" id="A0A9P3G952"/>
<dbReference type="Pfam" id="PF20152">
    <property type="entry name" value="DUF6534"/>
    <property type="match status" value="1"/>
</dbReference>
<feature type="transmembrane region" description="Helical" evidence="1">
    <location>
        <begin position="9"/>
        <end position="31"/>
    </location>
</feature>
<evidence type="ECO:0000313" key="4">
    <source>
        <dbReference type="Proteomes" id="UP000703269"/>
    </source>
</evidence>
<dbReference type="OrthoDB" id="3270417at2759"/>
<keyword evidence="1" id="KW-0812">Transmembrane</keyword>
<proteinExistence type="predicted"/>
<sequence length="179" mass="19683">MNVFKAIEIAIRASTAPVDILIAAWMTYLLASQRSRAPFGPSSQLLLKLMWLSINSGMWTALFALVDVALIAWRPTNVEFTLVELPLGTLYLNMILANLNARRYLCGHGHGRIIEVGSLRTDSEGAVHGTETVALRKIIGRSNTLVRPEDSLAVRVETSVAQKSDTESVVDVKPRRLDA</sequence>
<keyword evidence="1" id="KW-0472">Membrane</keyword>
<keyword evidence="4" id="KW-1185">Reference proteome</keyword>
<gene>
    <name evidence="3" type="ORF">PsYK624_067210</name>
</gene>
<name>A0A9P3G952_9APHY</name>
<evidence type="ECO:0000256" key="1">
    <source>
        <dbReference type="SAM" id="Phobius"/>
    </source>
</evidence>
<accession>A0A9P3G952</accession>